<dbReference type="EMBL" id="JAEUAX010000009">
    <property type="protein sequence ID" value="MBW9111173.1"/>
    <property type="molecule type" value="Genomic_DNA"/>
</dbReference>
<organism evidence="1 2">
    <name type="scientific">Microbacterium ureisolvens</name>
    <dbReference type="NCBI Taxonomy" id="2781186"/>
    <lineage>
        <taxon>Bacteria</taxon>
        <taxon>Bacillati</taxon>
        <taxon>Actinomycetota</taxon>
        <taxon>Actinomycetes</taxon>
        <taxon>Micrococcales</taxon>
        <taxon>Microbacteriaceae</taxon>
        <taxon>Microbacterium</taxon>
    </lineage>
</organism>
<gene>
    <name evidence="1" type="ORF">JNB61_15450</name>
</gene>
<keyword evidence="2" id="KW-1185">Reference proteome</keyword>
<proteinExistence type="predicted"/>
<accession>A0ABS7I0W7</accession>
<reference evidence="1 2" key="1">
    <citation type="journal article" date="2021" name="MBio">
        <title>Poor Competitiveness of Bradyrhizobium in Pigeon Pea Root Colonization in Indian Soils.</title>
        <authorList>
            <person name="Chalasani D."/>
            <person name="Basu A."/>
            <person name="Pullabhotla S.V.S.R.N."/>
            <person name="Jorrin B."/>
            <person name="Neal A.L."/>
            <person name="Poole P.S."/>
            <person name="Podile A.R."/>
            <person name="Tkacz A."/>
        </authorList>
    </citation>
    <scope>NUCLEOTIDE SEQUENCE [LARGE SCALE GENOMIC DNA]</scope>
    <source>
        <strain evidence="1 2">HU12</strain>
    </source>
</reference>
<dbReference type="RefSeq" id="WP_159847261.1">
    <property type="nucleotide sequence ID" value="NZ_JAEUAX010000009.1"/>
</dbReference>
<comment type="caution">
    <text evidence="1">The sequence shown here is derived from an EMBL/GenBank/DDBJ whole genome shotgun (WGS) entry which is preliminary data.</text>
</comment>
<protein>
    <submittedName>
        <fullName evidence="1">Uncharacterized protein</fullName>
    </submittedName>
</protein>
<evidence type="ECO:0000313" key="2">
    <source>
        <dbReference type="Proteomes" id="UP000777440"/>
    </source>
</evidence>
<dbReference type="Proteomes" id="UP000777440">
    <property type="component" value="Unassembled WGS sequence"/>
</dbReference>
<evidence type="ECO:0000313" key="1">
    <source>
        <dbReference type="EMBL" id="MBW9111173.1"/>
    </source>
</evidence>
<sequence>MSWTHSFSIGSLDDGVPIRLVEARDAFIDAQRALEAAREDLLAAHAQTSRLWGTGR</sequence>
<name>A0ABS7I0W7_9MICO</name>